<comment type="caution">
    <text evidence="1">The sequence shown here is derived from an EMBL/GenBank/DDBJ whole genome shotgun (WGS) entry which is preliminary data.</text>
</comment>
<keyword evidence="2" id="KW-1185">Reference proteome</keyword>
<protein>
    <submittedName>
        <fullName evidence="1">Uncharacterized protein</fullName>
    </submittedName>
</protein>
<evidence type="ECO:0000313" key="1">
    <source>
        <dbReference type="EMBL" id="EHN11538.1"/>
    </source>
</evidence>
<gene>
    <name evidence="1" type="ORF">PAI11_15750</name>
</gene>
<dbReference type="Proteomes" id="UP000005143">
    <property type="component" value="Unassembled WGS sequence"/>
</dbReference>
<accession>H0E449</accession>
<dbReference type="EMBL" id="AGUD01000095">
    <property type="protein sequence ID" value="EHN11538.1"/>
    <property type="molecule type" value="Genomic_DNA"/>
</dbReference>
<organism evidence="1 2">
    <name type="scientific">Patulibacter medicamentivorans</name>
    <dbReference type="NCBI Taxonomy" id="1097667"/>
    <lineage>
        <taxon>Bacteria</taxon>
        <taxon>Bacillati</taxon>
        <taxon>Actinomycetota</taxon>
        <taxon>Thermoleophilia</taxon>
        <taxon>Solirubrobacterales</taxon>
        <taxon>Patulibacteraceae</taxon>
        <taxon>Patulibacter</taxon>
    </lineage>
</organism>
<name>H0E449_9ACTN</name>
<evidence type="ECO:0000313" key="2">
    <source>
        <dbReference type="Proteomes" id="UP000005143"/>
    </source>
</evidence>
<reference evidence="1 2" key="1">
    <citation type="journal article" date="2013" name="Biodegradation">
        <title>Quantitative proteomic analysis of ibuprofen-degrading Patulibacter sp. strain I11.</title>
        <authorList>
            <person name="Almeida B."/>
            <person name="Kjeldal H."/>
            <person name="Lolas I."/>
            <person name="Knudsen A.D."/>
            <person name="Carvalho G."/>
            <person name="Nielsen K.L."/>
            <person name="Barreto Crespo M.T."/>
            <person name="Stensballe A."/>
            <person name="Nielsen J.L."/>
        </authorList>
    </citation>
    <scope>NUCLEOTIDE SEQUENCE [LARGE SCALE GENOMIC DNA]</scope>
    <source>
        <strain evidence="1 2">I11</strain>
    </source>
</reference>
<sequence length="61" mass="6618">MLPVASFTTQVVDLERTRDDWRVTGMRDARRQAIPRVLQAGGKTATNAVLSGMVPASYGTP</sequence>
<proteinExistence type="predicted"/>
<dbReference type="AlphaFoldDB" id="H0E449"/>